<feature type="compositionally biased region" description="Basic and acidic residues" evidence="7">
    <location>
        <begin position="84"/>
        <end position="95"/>
    </location>
</feature>
<dbReference type="Gene3D" id="3.90.550.10">
    <property type="entry name" value="Spore Coat Polysaccharide Biosynthesis Protein SpsA, Chain A"/>
    <property type="match status" value="1"/>
</dbReference>
<evidence type="ECO:0000256" key="1">
    <source>
        <dbReference type="ARBA" id="ARBA00004141"/>
    </source>
</evidence>
<sequence>MRSFSDKIYNSAQDAFAAAQPEFVLDEEEVPNTVSAEIDDSLPTINPVDISRPVVIGSQAWKAVSWQPRLGDITEYSSDSDTEAGPRDPLSKEQSGEVPPPPPRPRQSSRWKEELERKRSDSIHSLETIQQFQSRLAHTVSVGSRRSSIVGTTLWTPNAIHYRIRTRTGQGSISGASAFSQIVEVDSTPGVNKIQVPRPFSAITTFHDQPITPLSAVHELATHDDGDRISPWRTKLHAVTPLATSLSLGAYFAYFAYRVYATLEAQRTLHRVFPVAWLFIASEFLVSIPTCFNSAYTLISAGGRRRPKLRLEGNQVPCVDVFITCCNEDVDVVADTVRAACVQDYPSSRYRVIVCDDGADLQLRTVIEGLSLEHLNLYYHARIKIKGKPHHFKAGNLIAATEMVELLPGGAGEYIAALDADMIPEPDWLRCVVAHMVKDPQMGLVCPPQLFYNVPDNDPLVQSLDAFVHVMEPTKDANGVAWCTGSGYVIRRKALEAIGGWPTGSLAEDVYTSSLLLGNGWKTAFVHEPLQFGTIPDTYTSHLKQRTRWSLGTIQTAIKLNFCIYGDVVKNMTFLQRLSGFLFPAGELFSLFLTVVLVSIPVVLVSGGTLVAYANYNDLRWQIRLAFIALILTRFHEFVGYLPASYRFAQRDALAHVWMTPYHSLTVIRSVLLPSWLGIKPMAFKPTGSIKGELGERDAQNRAPLWRRCVVIIWTCECYIHLAYVLFVLVAVALSTSRAFTSGLQDTTAKLMYLLTHAFWPPMLWIICLTAFATPLFYMVFPPTVPDREDLLDRDPKTGVARPKPYWKKRRWGKWTFWHETQWTVCTLYSAVLFVGTFIY</sequence>
<dbReference type="InterPro" id="IPR050321">
    <property type="entry name" value="Glycosyltr_2/OpgH_subfam"/>
</dbReference>
<feature type="transmembrane region" description="Helical" evidence="8">
    <location>
        <begin position="759"/>
        <end position="781"/>
    </location>
</feature>
<comment type="subcellular location">
    <subcellularLocation>
        <location evidence="1">Membrane</location>
        <topology evidence="1">Multi-pass membrane protein</topology>
    </subcellularLocation>
</comment>
<evidence type="ECO:0000256" key="5">
    <source>
        <dbReference type="ARBA" id="ARBA00022989"/>
    </source>
</evidence>
<name>W2RZR7_CYPE1</name>
<evidence type="ECO:0000256" key="8">
    <source>
        <dbReference type="SAM" id="Phobius"/>
    </source>
</evidence>
<keyword evidence="6 8" id="KW-0472">Membrane</keyword>
<feature type="region of interest" description="Disordered" evidence="7">
    <location>
        <begin position="73"/>
        <end position="122"/>
    </location>
</feature>
<dbReference type="PANTHER" id="PTHR43867">
    <property type="entry name" value="CELLULOSE SYNTHASE CATALYTIC SUBUNIT A [UDP-FORMING]"/>
    <property type="match status" value="1"/>
</dbReference>
<dbReference type="HOGENOM" id="CLU_016061_0_1_1"/>
<protein>
    <recommendedName>
        <fullName evidence="9">Glycosyltransferase 2-like domain-containing protein</fullName>
    </recommendedName>
</protein>
<feature type="domain" description="Glycosyltransferase 2-like" evidence="9">
    <location>
        <begin position="414"/>
        <end position="601"/>
    </location>
</feature>
<feature type="transmembrane region" description="Helical" evidence="8">
    <location>
        <begin position="711"/>
        <end position="734"/>
    </location>
</feature>
<feature type="compositionally biased region" description="Basic and acidic residues" evidence="7">
    <location>
        <begin position="110"/>
        <end position="122"/>
    </location>
</feature>
<evidence type="ECO:0000256" key="4">
    <source>
        <dbReference type="ARBA" id="ARBA00022692"/>
    </source>
</evidence>
<proteinExistence type="predicted"/>
<evidence type="ECO:0000313" key="11">
    <source>
        <dbReference type="Proteomes" id="UP000030752"/>
    </source>
</evidence>
<feature type="transmembrane region" description="Helical" evidence="8">
    <location>
        <begin position="817"/>
        <end position="839"/>
    </location>
</feature>
<evidence type="ECO:0000256" key="6">
    <source>
        <dbReference type="ARBA" id="ARBA00023136"/>
    </source>
</evidence>
<dbReference type="GO" id="GO:0016757">
    <property type="term" value="F:glycosyltransferase activity"/>
    <property type="evidence" value="ECO:0007669"/>
    <property type="project" value="UniProtKB-KW"/>
</dbReference>
<dbReference type="GO" id="GO:0016020">
    <property type="term" value="C:membrane"/>
    <property type="evidence" value="ECO:0007669"/>
    <property type="project" value="UniProtKB-SubCell"/>
</dbReference>
<evidence type="ECO:0000313" key="10">
    <source>
        <dbReference type="EMBL" id="ETN41288.1"/>
    </source>
</evidence>
<keyword evidence="2" id="KW-0328">Glycosyltransferase</keyword>
<dbReference type="STRING" id="1220924.W2RZR7"/>
<evidence type="ECO:0000259" key="9">
    <source>
        <dbReference type="Pfam" id="PF13632"/>
    </source>
</evidence>
<reference evidence="10 11" key="1">
    <citation type="submission" date="2013-03" db="EMBL/GenBank/DDBJ databases">
        <title>The Genome Sequence of Phialophora europaea CBS 101466.</title>
        <authorList>
            <consortium name="The Broad Institute Genomics Platform"/>
            <person name="Cuomo C."/>
            <person name="de Hoog S."/>
            <person name="Gorbushina A."/>
            <person name="Walker B."/>
            <person name="Young S.K."/>
            <person name="Zeng Q."/>
            <person name="Gargeya S."/>
            <person name="Fitzgerald M."/>
            <person name="Haas B."/>
            <person name="Abouelleil A."/>
            <person name="Allen A.W."/>
            <person name="Alvarado L."/>
            <person name="Arachchi H.M."/>
            <person name="Berlin A.M."/>
            <person name="Chapman S.B."/>
            <person name="Gainer-Dewar J."/>
            <person name="Goldberg J."/>
            <person name="Griggs A."/>
            <person name="Gujja S."/>
            <person name="Hansen M."/>
            <person name="Howarth C."/>
            <person name="Imamovic A."/>
            <person name="Ireland A."/>
            <person name="Larimer J."/>
            <person name="McCowan C."/>
            <person name="Murphy C."/>
            <person name="Pearson M."/>
            <person name="Poon T.W."/>
            <person name="Priest M."/>
            <person name="Roberts A."/>
            <person name="Saif S."/>
            <person name="Shea T."/>
            <person name="Sisk P."/>
            <person name="Sykes S."/>
            <person name="Wortman J."/>
            <person name="Nusbaum C."/>
            <person name="Birren B."/>
        </authorList>
    </citation>
    <scope>NUCLEOTIDE SEQUENCE [LARGE SCALE GENOMIC DNA]</scope>
    <source>
        <strain evidence="10 11">CBS 101466</strain>
    </source>
</reference>
<dbReference type="OrthoDB" id="72851at2759"/>
<dbReference type="AlphaFoldDB" id="W2RZR7"/>
<dbReference type="RefSeq" id="XP_008715797.1">
    <property type="nucleotide sequence ID" value="XM_008717575.1"/>
</dbReference>
<dbReference type="VEuPathDB" id="FungiDB:HMPREF1541_03223"/>
<keyword evidence="11" id="KW-1185">Reference proteome</keyword>
<keyword evidence="4 8" id="KW-0812">Transmembrane</keyword>
<dbReference type="InterPro" id="IPR001173">
    <property type="entry name" value="Glyco_trans_2-like"/>
</dbReference>
<feature type="transmembrane region" description="Helical" evidence="8">
    <location>
        <begin position="588"/>
        <end position="613"/>
    </location>
</feature>
<dbReference type="CDD" id="cd06421">
    <property type="entry name" value="CESA_CelA_like"/>
    <property type="match status" value="1"/>
</dbReference>
<evidence type="ECO:0000256" key="2">
    <source>
        <dbReference type="ARBA" id="ARBA00022676"/>
    </source>
</evidence>
<dbReference type="Pfam" id="PF13632">
    <property type="entry name" value="Glyco_trans_2_3"/>
    <property type="match status" value="1"/>
</dbReference>
<dbReference type="EMBL" id="KB822719">
    <property type="protein sequence ID" value="ETN41288.1"/>
    <property type="molecule type" value="Genomic_DNA"/>
</dbReference>
<evidence type="ECO:0000256" key="3">
    <source>
        <dbReference type="ARBA" id="ARBA00022679"/>
    </source>
</evidence>
<dbReference type="eggNOG" id="ENOG502QVIM">
    <property type="taxonomic scope" value="Eukaryota"/>
</dbReference>
<dbReference type="InParanoid" id="W2RZR7"/>
<dbReference type="SUPFAM" id="SSF53448">
    <property type="entry name" value="Nucleotide-diphospho-sugar transferases"/>
    <property type="match status" value="1"/>
</dbReference>
<gene>
    <name evidence="10" type="ORF">HMPREF1541_03223</name>
</gene>
<accession>W2RZR7</accession>
<dbReference type="Proteomes" id="UP000030752">
    <property type="component" value="Unassembled WGS sequence"/>
</dbReference>
<keyword evidence="5 8" id="KW-1133">Transmembrane helix</keyword>
<evidence type="ECO:0000256" key="7">
    <source>
        <dbReference type="SAM" id="MobiDB-lite"/>
    </source>
</evidence>
<organism evidence="10 11">
    <name type="scientific">Cyphellophora europaea (strain CBS 101466)</name>
    <name type="common">Phialophora europaea</name>
    <dbReference type="NCBI Taxonomy" id="1220924"/>
    <lineage>
        <taxon>Eukaryota</taxon>
        <taxon>Fungi</taxon>
        <taxon>Dikarya</taxon>
        <taxon>Ascomycota</taxon>
        <taxon>Pezizomycotina</taxon>
        <taxon>Eurotiomycetes</taxon>
        <taxon>Chaetothyriomycetidae</taxon>
        <taxon>Chaetothyriales</taxon>
        <taxon>Cyphellophoraceae</taxon>
        <taxon>Cyphellophora</taxon>
    </lineage>
</organism>
<keyword evidence="3" id="KW-0808">Transferase</keyword>
<dbReference type="GeneID" id="19970562"/>
<dbReference type="PANTHER" id="PTHR43867:SF2">
    <property type="entry name" value="CELLULOSE SYNTHASE CATALYTIC SUBUNIT A [UDP-FORMING]"/>
    <property type="match status" value="1"/>
</dbReference>
<dbReference type="InterPro" id="IPR029044">
    <property type="entry name" value="Nucleotide-diphossugar_trans"/>
</dbReference>